<comment type="function">
    <text evidence="8 10">Catalyzes the attachment of isoleucine to tRNA(Ile). As IleRS can inadvertently accommodate and process structurally similar amino acids such as valine, to avoid such errors it has two additional distinct tRNA(Ile)-dependent editing activities. One activity is designated as 'pretransfer' editing and involves the hydrolysis of activated Val-AMP. The other activity is designated 'posttransfer' editing and involves deacylation of mischarged Val-tRNA(Ile).</text>
</comment>
<keyword evidence="5 10" id="KW-0067">ATP-binding</keyword>
<organism evidence="13 14">
    <name type="scientific">Hoeflea prorocentri</name>
    <dbReference type="NCBI Taxonomy" id="1922333"/>
    <lineage>
        <taxon>Bacteria</taxon>
        <taxon>Pseudomonadati</taxon>
        <taxon>Pseudomonadota</taxon>
        <taxon>Alphaproteobacteria</taxon>
        <taxon>Hyphomicrobiales</taxon>
        <taxon>Rhizobiaceae</taxon>
        <taxon>Hoeflea</taxon>
    </lineage>
</organism>
<dbReference type="InterPro" id="IPR014729">
    <property type="entry name" value="Rossmann-like_a/b/a_fold"/>
</dbReference>
<dbReference type="PRINTS" id="PR00984">
    <property type="entry name" value="TRNASYNTHILE"/>
</dbReference>
<dbReference type="EMBL" id="JAPJZI010000001">
    <property type="protein sequence ID" value="MDA5400062.1"/>
    <property type="molecule type" value="Genomic_DNA"/>
</dbReference>
<dbReference type="RefSeq" id="WP_267991472.1">
    <property type="nucleotide sequence ID" value="NZ_JAPJZI010000001.1"/>
</dbReference>
<dbReference type="Gene3D" id="1.10.730.20">
    <property type="match status" value="1"/>
</dbReference>
<dbReference type="Proteomes" id="UP001151234">
    <property type="component" value="Unassembled WGS sequence"/>
</dbReference>
<accession>A0A9X3UJ18</accession>
<dbReference type="GO" id="GO:0005524">
    <property type="term" value="F:ATP binding"/>
    <property type="evidence" value="ECO:0007669"/>
    <property type="project" value="UniProtKB-UniRule"/>
</dbReference>
<evidence type="ECO:0000256" key="8">
    <source>
        <dbReference type="ARBA" id="ARBA00025217"/>
    </source>
</evidence>
<dbReference type="SUPFAM" id="SSF47323">
    <property type="entry name" value="Anticodon-binding domain of a subclass of class I aminoacyl-tRNA synthetases"/>
    <property type="match status" value="1"/>
</dbReference>
<feature type="domain" description="Aminoacyl-tRNA synthetase class Ia" evidence="11">
    <location>
        <begin position="34"/>
        <end position="678"/>
    </location>
</feature>
<evidence type="ECO:0000256" key="9">
    <source>
        <dbReference type="ARBA" id="ARBA00048359"/>
    </source>
</evidence>
<comment type="similarity">
    <text evidence="1 10">Belongs to the class-I aminoacyl-tRNA synthetase family. IleS type 1 subfamily.</text>
</comment>
<dbReference type="InterPro" id="IPR050081">
    <property type="entry name" value="Ile-tRNA_ligase"/>
</dbReference>
<dbReference type="GO" id="GO:0000049">
    <property type="term" value="F:tRNA binding"/>
    <property type="evidence" value="ECO:0007669"/>
    <property type="project" value="InterPro"/>
</dbReference>
<dbReference type="InterPro" id="IPR013155">
    <property type="entry name" value="M/V/L/I-tRNA-synth_anticd-bd"/>
</dbReference>
<evidence type="ECO:0000256" key="7">
    <source>
        <dbReference type="ARBA" id="ARBA00023146"/>
    </source>
</evidence>
<dbReference type="PANTHER" id="PTHR42765">
    <property type="entry name" value="SOLEUCYL-TRNA SYNTHETASE"/>
    <property type="match status" value="1"/>
</dbReference>
<dbReference type="SUPFAM" id="SSF50677">
    <property type="entry name" value="ValRS/IleRS/LeuRS editing domain"/>
    <property type="match status" value="1"/>
</dbReference>
<dbReference type="InterPro" id="IPR023585">
    <property type="entry name" value="Ile-tRNA-ligase_type1"/>
</dbReference>
<dbReference type="GO" id="GO:0006428">
    <property type="term" value="P:isoleucyl-tRNA aminoacylation"/>
    <property type="evidence" value="ECO:0007669"/>
    <property type="project" value="UniProtKB-UniRule"/>
</dbReference>
<dbReference type="PROSITE" id="PS00178">
    <property type="entry name" value="AA_TRNA_LIGASE_I"/>
    <property type="match status" value="1"/>
</dbReference>
<name>A0A9X3UJ18_9HYPH</name>
<dbReference type="InterPro" id="IPR033708">
    <property type="entry name" value="Anticodon_Ile_BEm"/>
</dbReference>
<dbReference type="CDD" id="cd07960">
    <property type="entry name" value="Anticodon_Ia_Ile_BEm"/>
    <property type="match status" value="1"/>
</dbReference>
<evidence type="ECO:0000313" key="14">
    <source>
        <dbReference type="Proteomes" id="UP001151234"/>
    </source>
</evidence>
<keyword evidence="4 10" id="KW-0547">Nucleotide-binding</keyword>
<dbReference type="AlphaFoldDB" id="A0A9X3UJ18"/>
<dbReference type="SUPFAM" id="SSF52374">
    <property type="entry name" value="Nucleotidylyl transferase"/>
    <property type="match status" value="1"/>
</dbReference>
<evidence type="ECO:0000256" key="1">
    <source>
        <dbReference type="ARBA" id="ARBA00006887"/>
    </source>
</evidence>
<evidence type="ECO:0000256" key="3">
    <source>
        <dbReference type="ARBA" id="ARBA00022598"/>
    </source>
</evidence>
<dbReference type="FunFam" id="3.40.50.620:FF:000042">
    <property type="entry name" value="Isoleucine--tRNA ligase"/>
    <property type="match status" value="1"/>
</dbReference>
<comment type="subunit">
    <text evidence="10">Monomer.</text>
</comment>
<dbReference type="GO" id="GO:0005829">
    <property type="term" value="C:cytosol"/>
    <property type="evidence" value="ECO:0007669"/>
    <property type="project" value="TreeGrafter"/>
</dbReference>
<evidence type="ECO:0000256" key="2">
    <source>
        <dbReference type="ARBA" id="ARBA00022490"/>
    </source>
</evidence>
<dbReference type="InterPro" id="IPR009008">
    <property type="entry name" value="Val/Leu/Ile-tRNA-synth_edit"/>
</dbReference>
<comment type="caution">
    <text evidence="10">Lacks conserved residue(s) required for the propagation of feature annotation.</text>
</comment>
<evidence type="ECO:0000256" key="10">
    <source>
        <dbReference type="HAMAP-Rule" id="MF_02002"/>
    </source>
</evidence>
<feature type="short sequence motif" description="'KMSKS' region" evidence="10">
    <location>
        <begin position="641"/>
        <end position="645"/>
    </location>
</feature>
<dbReference type="GO" id="GO:0004822">
    <property type="term" value="F:isoleucine-tRNA ligase activity"/>
    <property type="evidence" value="ECO:0007669"/>
    <property type="project" value="UniProtKB-UniRule"/>
</dbReference>
<keyword evidence="6 10" id="KW-0648">Protein biosynthesis</keyword>
<dbReference type="HAMAP" id="MF_02002">
    <property type="entry name" value="Ile_tRNA_synth_type1"/>
    <property type="match status" value="1"/>
</dbReference>
<evidence type="ECO:0000256" key="5">
    <source>
        <dbReference type="ARBA" id="ARBA00022840"/>
    </source>
</evidence>
<dbReference type="Gene3D" id="3.40.50.620">
    <property type="entry name" value="HUPs"/>
    <property type="match status" value="2"/>
</dbReference>
<evidence type="ECO:0000256" key="6">
    <source>
        <dbReference type="ARBA" id="ARBA00022917"/>
    </source>
</evidence>
<feature type="short sequence motif" description="'HIGH' region" evidence="10">
    <location>
        <begin position="64"/>
        <end position="74"/>
    </location>
</feature>
<protein>
    <recommendedName>
        <fullName evidence="10">Isoleucine--tRNA ligase</fullName>
        <ecNumber evidence="10">6.1.1.5</ecNumber>
    </recommendedName>
    <alternativeName>
        <fullName evidence="10">Isoleucyl-tRNA synthetase</fullName>
        <shortName evidence="10">IleRS</shortName>
    </alternativeName>
</protein>
<evidence type="ECO:0000313" key="13">
    <source>
        <dbReference type="EMBL" id="MDA5400062.1"/>
    </source>
</evidence>
<dbReference type="NCBIfam" id="TIGR00392">
    <property type="entry name" value="ileS"/>
    <property type="match status" value="1"/>
</dbReference>
<keyword evidence="2 10" id="KW-0963">Cytoplasm</keyword>
<sequence length="969" mass="109892">MTETTEKTDYSKTLNLPNTEFPMRAGLPKKEPEIVARWQDMDLYKLMREESRGRPKFVLHDGPPYANGNIHIGHALNKILKDVITRSFQMRGYDSNYVPGWDCHGLPIEWKIEEQYRSKGKNKDEVPVNEFRRECREFAAHWIDVQTEEFKRLGIEGDFDKPYTTMNFHAEARIAGELMKIAALGQLYRGSKPVMWSVVERTALAEAEVEYHDYESDTIWVKFPVLAGPDALIGASVVIWTTTPWTIPGNRAISYSSRISYGLYEVTAAENDFGPQAGEKVIFADSLAQESADKAKVEMKRLSDVSAQDFEAMHCGHPLVAMGYEFDVPLIDGDHVTDDAGTGFVHTAPGHGREDFDAWMDSARDLEARGIDTSIPFTVGDDGYFTDHAPGFGPASADGAARVLDDKGKKGDANKRVIAALIEADRLFTRGRLKHTYPHSWRSKKPIIFRNTPQWFVHMDKPFDDGTTLRSRALAAIDATRFVPAAGQTRLRTMIETRPDWVLSRQRAWGVPIAVFADADGEILRDETVNARIVDAFEKEGADAWFAEGAKERFLEGRNDQDRWQQVRDILDVWFDSGSTHTFTLEDRDDLKWPADVYLEGSDQHRGWFHSSLLESCATRGRAPYDTVITHGFTMDEKGEKMSKSKGNTVTPQDVMAQSGADILRLWAMTTDYWEDQRLGKANIQTNIDAYRKLRNTIRWMLGSLSHDEGETVDYEAMPELERLMLHRLVELDDLVRKGYDDFDFKRITRALIDFSNVELSAFYFDIRKDALYCDAPSSVRRKAALQVVRTIFDCLSCWLAPMLPFTMEEAWLQRHPQARSIHLEQFPEVTESWRDDVLSAKWKKIRTVRRVVTGALEIERREKRIGSSLEAAPVVHIMDQDLRVALDGQDFAEICITSGISISKSEGPQNAFRLDDVAGVSVVPALATGRKCARSWRMTDDVGSDSEFPDVSARDAEALHELKQLGRL</sequence>
<comment type="subcellular location">
    <subcellularLocation>
        <location evidence="10">Cytoplasm</location>
    </subcellularLocation>
</comment>
<dbReference type="Pfam" id="PF00133">
    <property type="entry name" value="tRNA-synt_1"/>
    <property type="match status" value="1"/>
</dbReference>
<dbReference type="GO" id="GO:0002161">
    <property type="term" value="F:aminoacyl-tRNA deacylase activity"/>
    <property type="evidence" value="ECO:0007669"/>
    <property type="project" value="InterPro"/>
</dbReference>
<keyword evidence="7 10" id="KW-0030">Aminoacyl-tRNA synthetase</keyword>
<dbReference type="PANTHER" id="PTHR42765:SF1">
    <property type="entry name" value="ISOLEUCINE--TRNA LIGASE, MITOCHONDRIAL"/>
    <property type="match status" value="1"/>
</dbReference>
<proteinExistence type="inferred from homology"/>
<keyword evidence="14" id="KW-1185">Reference proteome</keyword>
<keyword evidence="3 10" id="KW-0436">Ligase</keyword>
<gene>
    <name evidence="10 13" type="primary">ileS</name>
    <name evidence="13" type="ORF">OQ273_15890</name>
</gene>
<reference evidence="13" key="1">
    <citation type="submission" date="2022-11" db="EMBL/GenBank/DDBJ databases">
        <title>Draft genome sequence of Hoeflea poritis E7-10 and Hoeflea prorocentri PM5-8, separated from scleractinian coral Porites lutea and marine dinoflagellate.</title>
        <authorList>
            <person name="Zhang G."/>
            <person name="Wei Q."/>
            <person name="Cai L."/>
        </authorList>
    </citation>
    <scope>NUCLEOTIDE SEQUENCE</scope>
    <source>
        <strain evidence="13">PM5-8</strain>
    </source>
</reference>
<evidence type="ECO:0000259" key="12">
    <source>
        <dbReference type="Pfam" id="PF08264"/>
    </source>
</evidence>
<dbReference type="InterPro" id="IPR001412">
    <property type="entry name" value="aa-tRNA-synth_I_CS"/>
</dbReference>
<feature type="domain" description="Methionyl/Valyl/Leucyl/Isoleucyl-tRNA synthetase anticodon-binding" evidence="12">
    <location>
        <begin position="723"/>
        <end position="872"/>
    </location>
</feature>
<dbReference type="InterPro" id="IPR009080">
    <property type="entry name" value="tRNAsynth_Ia_anticodon-bd"/>
</dbReference>
<dbReference type="Gene3D" id="1.10.10.830">
    <property type="entry name" value="Ile-tRNA synthetase CP2 domain-like"/>
    <property type="match status" value="1"/>
</dbReference>
<evidence type="ECO:0000256" key="4">
    <source>
        <dbReference type="ARBA" id="ARBA00022741"/>
    </source>
</evidence>
<comment type="domain">
    <text evidence="10">IleRS has two distinct active sites: one for aminoacylation and one for editing. The misactivated valine is translocated from the active site to the editing site, which sterically excludes the correctly activated isoleucine. The single editing site contains two valyl binding pockets, one specific for each substrate (Val-AMP or Val-tRNA(Ile)).</text>
</comment>
<evidence type="ECO:0000259" key="11">
    <source>
        <dbReference type="Pfam" id="PF00133"/>
    </source>
</evidence>
<dbReference type="InterPro" id="IPR002301">
    <property type="entry name" value="Ile-tRNA-ligase"/>
</dbReference>
<dbReference type="Gene3D" id="3.90.740.10">
    <property type="entry name" value="Valyl/Leucyl/Isoleucyl-tRNA synthetase, editing domain"/>
    <property type="match status" value="1"/>
</dbReference>
<comment type="catalytic activity">
    <reaction evidence="9 10">
        <text>tRNA(Ile) + L-isoleucine + ATP = L-isoleucyl-tRNA(Ile) + AMP + diphosphate</text>
        <dbReference type="Rhea" id="RHEA:11060"/>
        <dbReference type="Rhea" id="RHEA-COMP:9666"/>
        <dbReference type="Rhea" id="RHEA-COMP:9695"/>
        <dbReference type="ChEBI" id="CHEBI:30616"/>
        <dbReference type="ChEBI" id="CHEBI:33019"/>
        <dbReference type="ChEBI" id="CHEBI:58045"/>
        <dbReference type="ChEBI" id="CHEBI:78442"/>
        <dbReference type="ChEBI" id="CHEBI:78528"/>
        <dbReference type="ChEBI" id="CHEBI:456215"/>
        <dbReference type="EC" id="6.1.1.5"/>
    </reaction>
</comment>
<dbReference type="InterPro" id="IPR002300">
    <property type="entry name" value="aa-tRNA-synth_Ia"/>
</dbReference>
<feature type="binding site" evidence="10">
    <location>
        <position position="644"/>
    </location>
    <ligand>
        <name>ATP</name>
        <dbReference type="ChEBI" id="CHEBI:30616"/>
    </ligand>
</feature>
<feature type="binding site" evidence="10">
    <location>
        <position position="600"/>
    </location>
    <ligand>
        <name>L-isoleucyl-5'-AMP</name>
        <dbReference type="ChEBI" id="CHEBI:178002"/>
    </ligand>
</feature>
<comment type="caution">
    <text evidence="13">The sequence shown here is derived from an EMBL/GenBank/DDBJ whole genome shotgun (WGS) entry which is preliminary data.</text>
</comment>
<dbReference type="Pfam" id="PF08264">
    <property type="entry name" value="Anticodon_1"/>
    <property type="match status" value="1"/>
</dbReference>
<dbReference type="EC" id="6.1.1.5" evidence="10"/>